<evidence type="ECO:0000256" key="6">
    <source>
        <dbReference type="SAM" id="SignalP"/>
    </source>
</evidence>
<dbReference type="GO" id="GO:0030570">
    <property type="term" value="F:pectate lyase activity"/>
    <property type="evidence" value="ECO:0007669"/>
    <property type="project" value="InterPro"/>
</dbReference>
<accession>A0A5C5FNG6</accession>
<dbReference type="Proteomes" id="UP000311382">
    <property type="component" value="Unassembled WGS sequence"/>
</dbReference>
<evidence type="ECO:0000313" key="9">
    <source>
        <dbReference type="Proteomes" id="UP000311382"/>
    </source>
</evidence>
<feature type="region of interest" description="Disordered" evidence="5">
    <location>
        <begin position="95"/>
        <end position="136"/>
    </location>
</feature>
<dbReference type="OrthoDB" id="1637350at2759"/>
<evidence type="ECO:0000313" key="8">
    <source>
        <dbReference type="EMBL" id="TNY18340.1"/>
    </source>
</evidence>
<proteinExistence type="inferred from homology"/>
<name>A0A5C5FNG6_9BASI</name>
<dbReference type="SMART" id="SM00656">
    <property type="entry name" value="Amb_all"/>
    <property type="match status" value="1"/>
</dbReference>
<dbReference type="InterPro" id="IPR002022">
    <property type="entry name" value="Pec_lyase"/>
</dbReference>
<dbReference type="SMART" id="SM00236">
    <property type="entry name" value="fCBD"/>
    <property type="match status" value="1"/>
</dbReference>
<dbReference type="GO" id="GO:0000272">
    <property type="term" value="P:polysaccharide catabolic process"/>
    <property type="evidence" value="ECO:0007669"/>
    <property type="project" value="UniProtKB-KW"/>
</dbReference>
<comment type="caution">
    <text evidence="8">The sequence shown here is derived from an EMBL/GenBank/DDBJ whole genome shotgun (WGS) entry which is preliminary data.</text>
</comment>
<evidence type="ECO:0000256" key="3">
    <source>
        <dbReference type="ARBA" id="ARBA00023239"/>
    </source>
</evidence>
<dbReference type="SUPFAM" id="SSF57180">
    <property type="entry name" value="Cellulose-binding domain"/>
    <property type="match status" value="1"/>
</dbReference>
<feature type="signal peptide" evidence="6">
    <location>
        <begin position="1"/>
        <end position="18"/>
    </location>
</feature>
<dbReference type="AlphaFoldDB" id="A0A5C5FNG6"/>
<evidence type="ECO:0000256" key="4">
    <source>
        <dbReference type="RuleBase" id="RU361173"/>
    </source>
</evidence>
<comment type="similarity">
    <text evidence="1 4">Belongs to the polysaccharide lyase 1 family.</text>
</comment>
<keyword evidence="4" id="KW-0119">Carbohydrate metabolism</keyword>
<dbReference type="PROSITE" id="PS51164">
    <property type="entry name" value="CBM1_2"/>
    <property type="match status" value="1"/>
</dbReference>
<evidence type="ECO:0000256" key="2">
    <source>
        <dbReference type="ARBA" id="ARBA00022729"/>
    </source>
</evidence>
<keyword evidence="4" id="KW-0964">Secreted</keyword>
<feature type="chain" id="PRO_5022930013" evidence="6">
    <location>
        <begin position="19"/>
        <end position="430"/>
    </location>
</feature>
<keyword evidence="3 4" id="KW-0456">Lyase</keyword>
<dbReference type="Gene3D" id="2.160.20.10">
    <property type="entry name" value="Single-stranded right-handed beta-helix, Pectin lyase-like"/>
    <property type="match status" value="1"/>
</dbReference>
<dbReference type="Pfam" id="PF00734">
    <property type="entry name" value="CBM_1"/>
    <property type="match status" value="1"/>
</dbReference>
<keyword evidence="4" id="KW-0624">Polysaccharide degradation</keyword>
<organism evidence="8 9">
    <name type="scientific">Rhodotorula diobovata</name>
    <dbReference type="NCBI Taxonomy" id="5288"/>
    <lineage>
        <taxon>Eukaryota</taxon>
        <taxon>Fungi</taxon>
        <taxon>Dikarya</taxon>
        <taxon>Basidiomycota</taxon>
        <taxon>Pucciniomycotina</taxon>
        <taxon>Microbotryomycetes</taxon>
        <taxon>Sporidiobolales</taxon>
        <taxon>Sporidiobolaceae</taxon>
        <taxon>Rhodotorula</taxon>
    </lineage>
</organism>
<dbReference type="GO" id="GO:0005576">
    <property type="term" value="C:extracellular region"/>
    <property type="evidence" value="ECO:0007669"/>
    <property type="project" value="UniProtKB-SubCell"/>
</dbReference>
<protein>
    <submittedName>
        <fullName evidence="8">Pectin lyase fold/virulence factor</fullName>
    </submittedName>
</protein>
<evidence type="ECO:0000256" key="5">
    <source>
        <dbReference type="SAM" id="MobiDB-lite"/>
    </source>
</evidence>
<feature type="domain" description="CBM1" evidence="7">
    <location>
        <begin position="34"/>
        <end position="70"/>
    </location>
</feature>
<feature type="compositionally biased region" description="Polar residues" evidence="5">
    <location>
        <begin position="121"/>
        <end position="134"/>
    </location>
</feature>
<dbReference type="InterPro" id="IPR000254">
    <property type="entry name" value="CBD"/>
</dbReference>
<keyword evidence="2 6" id="KW-0732">Signal</keyword>
<dbReference type="InterPro" id="IPR035971">
    <property type="entry name" value="CBD_sf"/>
</dbReference>
<dbReference type="InterPro" id="IPR012334">
    <property type="entry name" value="Pectin_lyas_fold"/>
</dbReference>
<dbReference type="SUPFAM" id="SSF51126">
    <property type="entry name" value="Pectin lyase-like"/>
    <property type="match status" value="1"/>
</dbReference>
<evidence type="ECO:0000256" key="1">
    <source>
        <dbReference type="ARBA" id="ARBA00010980"/>
    </source>
</evidence>
<feature type="compositionally biased region" description="Low complexity" evidence="5">
    <location>
        <begin position="95"/>
        <end position="120"/>
    </location>
</feature>
<dbReference type="PROSITE" id="PS00562">
    <property type="entry name" value="CBM1_1"/>
    <property type="match status" value="1"/>
</dbReference>
<sequence>MHFLASLVPLALAAASLAEAGHADTSSRHDRRATAAQPYAQCGGKGFSGATSCTSGWTCVKANDYYSQCVQASSGGKSSSSTKLATATTIAATSKATSKSTTKGSTKTTTKAASSTKTSAVPVQTSSAPASSSKGPVGYASLNGGTTGGAGGSSITVSDLASLRNAVKGDTAAIVYVSGVIKGDGETVKVGSNKSILSKNGGGKDGMTGGGFLVKEAKNVIIRGLTLSKSPAPTDLVGIQKSTNVWVDHCTFTSSPEVDKDYYDGQLDITHAADFVTVSNNLFQEAWKTSLIGHSDNNGAEDTGHLRVTYHGNHFYNVNSRVPSLRFGTGHVFNNYYENVKGSGINAREGAEVLVESNYFKSVKNPIETTLKDGYAAVNGDNVFDASDSPDLENVGSLTPAALGYKYTLEKGANIPSVVVSNAGAAKYSA</sequence>
<dbReference type="EMBL" id="SOZI01000144">
    <property type="protein sequence ID" value="TNY18340.1"/>
    <property type="molecule type" value="Genomic_DNA"/>
</dbReference>
<dbReference type="STRING" id="5288.A0A5C5FNG6"/>
<comment type="subcellular location">
    <subcellularLocation>
        <location evidence="4">Secreted</location>
    </subcellularLocation>
</comment>
<dbReference type="GO" id="GO:0030248">
    <property type="term" value="F:cellulose binding"/>
    <property type="evidence" value="ECO:0007669"/>
    <property type="project" value="InterPro"/>
</dbReference>
<reference evidence="8 9" key="1">
    <citation type="submission" date="2019-03" db="EMBL/GenBank/DDBJ databases">
        <title>Rhodosporidium diobovatum UCD-FST 08-225 genome sequencing, assembly, and annotation.</title>
        <authorList>
            <person name="Fakankun I.U."/>
            <person name="Fristensky B."/>
            <person name="Levin D.B."/>
        </authorList>
    </citation>
    <scope>NUCLEOTIDE SEQUENCE [LARGE SCALE GENOMIC DNA]</scope>
    <source>
        <strain evidence="8 9">UCD-FST 08-225</strain>
    </source>
</reference>
<dbReference type="PANTHER" id="PTHR31683:SF18">
    <property type="entry name" value="PECTATE LYASE 21-RELATED"/>
    <property type="match status" value="1"/>
</dbReference>
<dbReference type="InterPro" id="IPR011050">
    <property type="entry name" value="Pectin_lyase_fold/virulence"/>
</dbReference>
<dbReference type="PANTHER" id="PTHR31683">
    <property type="entry name" value="PECTATE LYASE 18-RELATED"/>
    <property type="match status" value="1"/>
</dbReference>
<keyword evidence="9" id="KW-1185">Reference proteome</keyword>
<gene>
    <name evidence="8" type="ORF">DMC30DRAFT_61555</name>
</gene>
<evidence type="ECO:0000259" key="7">
    <source>
        <dbReference type="PROSITE" id="PS51164"/>
    </source>
</evidence>
<dbReference type="Pfam" id="PF00544">
    <property type="entry name" value="Pectate_lyase_4"/>
    <property type="match status" value="1"/>
</dbReference>
<dbReference type="InterPro" id="IPR045032">
    <property type="entry name" value="PEL"/>
</dbReference>